<dbReference type="CDD" id="cd04301">
    <property type="entry name" value="NAT_SF"/>
    <property type="match status" value="1"/>
</dbReference>
<dbReference type="Pfam" id="PF00583">
    <property type="entry name" value="Acetyltransf_1"/>
    <property type="match status" value="1"/>
</dbReference>
<protein>
    <submittedName>
        <fullName evidence="2">GNAT superfamily N-acetyltransferase</fullName>
    </submittedName>
</protein>
<gene>
    <name evidence="2" type="ORF">JOF45_002538</name>
</gene>
<comment type="caution">
    <text evidence="2">The sequence shown here is derived from an EMBL/GenBank/DDBJ whole genome shotgun (WGS) entry which is preliminary data.</text>
</comment>
<dbReference type="Proteomes" id="UP001519331">
    <property type="component" value="Unassembled WGS sequence"/>
</dbReference>
<sequence>MTSELNDALVRDWVTGWARTHDYDVSHEGNVHSALRAGDSDEWEYVIYAPEGSDLRKAASSVAKSPKRLLTIISGPDDETADSEIEDAEIDGLELISDEEKLMVVDMDTQDVEDPITPEGFTTQREDFEGWTLFTVLHGEGAEAQVAARGRVAVVGSYAILDRIFTSPDYRRQGLGTFVTRALIAIALEQDVEEGLLVATEDGRELYEYLGWTLLGEVRVFGAPGAQSTRSSSHSQFDDLAR</sequence>
<keyword evidence="3" id="KW-1185">Reference proteome</keyword>
<dbReference type="PROSITE" id="PS51186">
    <property type="entry name" value="GNAT"/>
    <property type="match status" value="1"/>
</dbReference>
<evidence type="ECO:0000313" key="3">
    <source>
        <dbReference type="Proteomes" id="UP001519331"/>
    </source>
</evidence>
<dbReference type="InterPro" id="IPR016181">
    <property type="entry name" value="Acyl_CoA_acyltransferase"/>
</dbReference>
<dbReference type="Gene3D" id="3.40.630.30">
    <property type="match status" value="1"/>
</dbReference>
<proteinExistence type="predicted"/>
<feature type="domain" description="N-acetyltransferase" evidence="1">
    <location>
        <begin position="91"/>
        <end position="230"/>
    </location>
</feature>
<reference evidence="2 3" key="1">
    <citation type="submission" date="2021-03" db="EMBL/GenBank/DDBJ databases">
        <title>Sequencing the genomes of 1000 actinobacteria strains.</title>
        <authorList>
            <person name="Klenk H.-P."/>
        </authorList>
    </citation>
    <scope>NUCLEOTIDE SEQUENCE [LARGE SCALE GENOMIC DNA]</scope>
    <source>
        <strain evidence="2 3">DSM 12544</strain>
    </source>
</reference>
<organism evidence="2 3">
    <name type="scientific">Nesterenkonia lacusekhoensis</name>
    <dbReference type="NCBI Taxonomy" id="150832"/>
    <lineage>
        <taxon>Bacteria</taxon>
        <taxon>Bacillati</taxon>
        <taxon>Actinomycetota</taxon>
        <taxon>Actinomycetes</taxon>
        <taxon>Micrococcales</taxon>
        <taxon>Micrococcaceae</taxon>
        <taxon>Nesterenkonia</taxon>
    </lineage>
</organism>
<accession>A0ABS4T4Z0</accession>
<name>A0ABS4T4Z0_9MICC</name>
<dbReference type="EMBL" id="JAGINX010000001">
    <property type="protein sequence ID" value="MBP2319519.1"/>
    <property type="molecule type" value="Genomic_DNA"/>
</dbReference>
<dbReference type="SUPFAM" id="SSF55729">
    <property type="entry name" value="Acyl-CoA N-acyltransferases (Nat)"/>
    <property type="match status" value="1"/>
</dbReference>
<evidence type="ECO:0000259" key="1">
    <source>
        <dbReference type="PROSITE" id="PS51186"/>
    </source>
</evidence>
<evidence type="ECO:0000313" key="2">
    <source>
        <dbReference type="EMBL" id="MBP2319519.1"/>
    </source>
</evidence>
<dbReference type="RefSeq" id="WP_210051031.1">
    <property type="nucleotide sequence ID" value="NZ_JAGINX010000001.1"/>
</dbReference>
<dbReference type="InterPro" id="IPR000182">
    <property type="entry name" value="GNAT_dom"/>
</dbReference>